<dbReference type="RefSeq" id="WP_145351581.1">
    <property type="nucleotide sequence ID" value="NZ_CP036262.1"/>
</dbReference>
<protein>
    <recommendedName>
        <fullName evidence="4">Prepilin-type N-terminal cleavage/methylation domain-containing protein</fullName>
    </recommendedName>
</protein>
<accession>A0A517MEX5</accession>
<dbReference type="InterPro" id="IPR012902">
    <property type="entry name" value="N_methyl_site"/>
</dbReference>
<dbReference type="EMBL" id="CP036262">
    <property type="protein sequence ID" value="QDS93406.1"/>
    <property type="molecule type" value="Genomic_DNA"/>
</dbReference>
<dbReference type="Proteomes" id="UP000320672">
    <property type="component" value="Chromosome"/>
</dbReference>
<evidence type="ECO:0000313" key="3">
    <source>
        <dbReference type="Proteomes" id="UP000320672"/>
    </source>
</evidence>
<reference evidence="2 3" key="1">
    <citation type="submission" date="2019-02" db="EMBL/GenBank/DDBJ databases">
        <title>Deep-cultivation of Planctomycetes and their phenomic and genomic characterization uncovers novel biology.</title>
        <authorList>
            <person name="Wiegand S."/>
            <person name="Jogler M."/>
            <person name="Boedeker C."/>
            <person name="Pinto D."/>
            <person name="Vollmers J."/>
            <person name="Rivas-Marin E."/>
            <person name="Kohn T."/>
            <person name="Peeters S.H."/>
            <person name="Heuer A."/>
            <person name="Rast P."/>
            <person name="Oberbeckmann S."/>
            <person name="Bunk B."/>
            <person name="Jeske O."/>
            <person name="Meyerdierks A."/>
            <person name="Storesund J.E."/>
            <person name="Kallscheuer N."/>
            <person name="Luecker S."/>
            <person name="Lage O.M."/>
            <person name="Pohl T."/>
            <person name="Merkel B.J."/>
            <person name="Hornburger P."/>
            <person name="Mueller R.-W."/>
            <person name="Bruemmer F."/>
            <person name="Labrenz M."/>
            <person name="Spormann A.M."/>
            <person name="Op den Camp H."/>
            <person name="Overmann J."/>
            <person name="Amann R."/>
            <person name="Jetten M.S.M."/>
            <person name="Mascher T."/>
            <person name="Medema M.H."/>
            <person name="Devos D.P."/>
            <person name="Kaster A.-K."/>
            <person name="Ovreas L."/>
            <person name="Rohde M."/>
            <person name="Galperin M.Y."/>
            <person name="Jogler C."/>
        </authorList>
    </citation>
    <scope>NUCLEOTIDE SEQUENCE [LARGE SCALE GENOMIC DNA]</scope>
    <source>
        <strain evidence="2 3">FF011L</strain>
    </source>
</reference>
<dbReference type="OrthoDB" id="231157at2"/>
<organism evidence="2 3">
    <name type="scientific">Roseimaritima multifibrata</name>
    <dbReference type="NCBI Taxonomy" id="1930274"/>
    <lineage>
        <taxon>Bacteria</taxon>
        <taxon>Pseudomonadati</taxon>
        <taxon>Planctomycetota</taxon>
        <taxon>Planctomycetia</taxon>
        <taxon>Pirellulales</taxon>
        <taxon>Pirellulaceae</taxon>
        <taxon>Roseimaritima</taxon>
    </lineage>
</organism>
<name>A0A517MEX5_9BACT</name>
<dbReference type="Pfam" id="PF07963">
    <property type="entry name" value="N_methyl"/>
    <property type="match status" value="1"/>
</dbReference>
<gene>
    <name evidence="2" type="ORF">FF011L_21760</name>
</gene>
<evidence type="ECO:0000313" key="2">
    <source>
        <dbReference type="EMBL" id="QDS93406.1"/>
    </source>
</evidence>
<keyword evidence="1" id="KW-1133">Transmembrane helix</keyword>
<sequence>MFLPSRRRHGRSAFTLIEMLIAMAVTLLMMAALGRMFQSIGRGMQDSRANVEMSAKLRSVTFRLKEELSLATANMQPPLASGDGSGYFVYHDGPMTDATTMMLTGGIALVDDQVIDYRSTSKFGDFDDYIAFTAVAPGSEYFTGVVPYGVVSGAYPGRYPAGAMAASALVPIESKYAEIIYWVQPVMEAGVVVDRNSDGLPDLMNLHRRVLLIRPDLNNAAGLLPVVGTVPGTSPSPVNTMMVMRRYDGSTIASTGAPQYYYGETYPGNYDQQLEIYQDCDLSIRRPLQANGLPAAGGQVAANSLSDLAMPHNRFAHVRIPGGTGVMSSIGTATTMTSMPILDLAGPASIPYLTNNAALLSGRTTIETTSGFLSAAYSLRGSRAGEDVVLSNLTAFDVKIFDPEAPVLIHSGPDGIPGYSNTAASYGELGSDDVVLTPSDPGFFTAIRGTSPAASGAFSATSPWSFVLGSNGAFVDLDYVYKAAGTVQASSGAGTANLNAYCDSHFSNYDTSRPGSGWRFPDSLGKSGAYVQRSGGLTFYQPRFDTWAQNYEFDGFNQEVSPTGEGTIWSTNSTMANTDTGNDGLDVGGGIGIDDEGERETSAPYVSPMRAIQIKIRIEDQSTRLLRELMVTQEYVN</sequence>
<keyword evidence="3" id="KW-1185">Reference proteome</keyword>
<dbReference type="NCBIfam" id="TIGR02532">
    <property type="entry name" value="IV_pilin_GFxxxE"/>
    <property type="match status" value="1"/>
</dbReference>
<proteinExistence type="predicted"/>
<keyword evidence="1" id="KW-0472">Membrane</keyword>
<evidence type="ECO:0008006" key="4">
    <source>
        <dbReference type="Google" id="ProtNLM"/>
    </source>
</evidence>
<feature type="transmembrane region" description="Helical" evidence="1">
    <location>
        <begin position="12"/>
        <end position="37"/>
    </location>
</feature>
<evidence type="ECO:0000256" key="1">
    <source>
        <dbReference type="SAM" id="Phobius"/>
    </source>
</evidence>
<keyword evidence="1" id="KW-0812">Transmembrane</keyword>
<dbReference type="KEGG" id="rml:FF011L_21760"/>
<dbReference type="AlphaFoldDB" id="A0A517MEX5"/>